<accession>A0A223HWF8</accession>
<evidence type="ECO:0000313" key="1">
    <source>
        <dbReference type="EMBL" id="AST56806.1"/>
    </source>
</evidence>
<reference evidence="1 2" key="1">
    <citation type="submission" date="2016-08" db="EMBL/GenBank/DDBJ databases">
        <title>A novel genetic cassette of butanologenic Thermoanaerobacterium thermosaccharolyticum that directly convert cellulose to butanol.</title>
        <authorList>
            <person name="Li T."/>
            <person name="He J."/>
        </authorList>
    </citation>
    <scope>NUCLEOTIDE SEQUENCE [LARGE SCALE GENOMIC DNA]</scope>
    <source>
        <strain evidence="1 2">TG57</strain>
    </source>
</reference>
<gene>
    <name evidence="1" type="ORF">Thert_00637</name>
</gene>
<sequence>MLLLENVIMNIRMTKLEAITVNCISMLSPHLRIKTVKMKI</sequence>
<protein>
    <submittedName>
        <fullName evidence="1">Uncharacterized protein</fullName>
    </submittedName>
</protein>
<name>A0A223HWF8_THETR</name>
<dbReference type="Proteomes" id="UP000214975">
    <property type="component" value="Chromosome"/>
</dbReference>
<evidence type="ECO:0000313" key="2">
    <source>
        <dbReference type="Proteomes" id="UP000214975"/>
    </source>
</evidence>
<proteinExistence type="predicted"/>
<organism evidence="1 2">
    <name type="scientific">Thermoanaerobacterium thermosaccharolyticum</name>
    <name type="common">Clostridium thermosaccharolyticum</name>
    <dbReference type="NCBI Taxonomy" id="1517"/>
    <lineage>
        <taxon>Bacteria</taxon>
        <taxon>Bacillati</taxon>
        <taxon>Bacillota</taxon>
        <taxon>Clostridia</taxon>
        <taxon>Thermoanaerobacterales</taxon>
        <taxon>Thermoanaerobacteraceae</taxon>
        <taxon>Thermoanaerobacterium</taxon>
    </lineage>
</organism>
<dbReference type="EMBL" id="CP016893">
    <property type="protein sequence ID" value="AST56806.1"/>
    <property type="molecule type" value="Genomic_DNA"/>
</dbReference>
<dbReference type="AlphaFoldDB" id="A0A223HWF8"/>